<keyword evidence="7" id="KW-0568">Pathogenesis-related protein</keyword>
<evidence type="ECO:0000256" key="8">
    <source>
        <dbReference type="SAM" id="MobiDB-lite"/>
    </source>
</evidence>
<dbReference type="GO" id="GO:0006952">
    <property type="term" value="P:defense response"/>
    <property type="evidence" value="ECO:0007669"/>
    <property type="project" value="UniProtKB-KW"/>
</dbReference>
<feature type="transmembrane region" description="Helical" evidence="9">
    <location>
        <begin position="97"/>
        <end position="116"/>
    </location>
</feature>
<evidence type="ECO:0000256" key="1">
    <source>
        <dbReference type="ARBA" id="ARBA00004141"/>
    </source>
</evidence>
<name>A0AAN8UQN3_9MAGN</name>
<dbReference type="Pfam" id="PF03094">
    <property type="entry name" value="Mlo"/>
    <property type="match status" value="1"/>
</dbReference>
<comment type="similarity">
    <text evidence="2">Belongs to the MLO family.</text>
</comment>
<comment type="subcellular location">
    <subcellularLocation>
        <location evidence="1">Membrane</location>
        <topology evidence="1">Multi-pass membrane protein</topology>
    </subcellularLocation>
</comment>
<comment type="caution">
    <text evidence="10">The sequence shown here is derived from an EMBL/GenBank/DDBJ whole genome shotgun (WGS) entry which is preliminary data.</text>
</comment>
<evidence type="ECO:0000256" key="2">
    <source>
        <dbReference type="ARBA" id="ARBA00006574"/>
    </source>
</evidence>
<dbReference type="EMBL" id="JBAMMX010000020">
    <property type="protein sequence ID" value="KAK6921413.1"/>
    <property type="molecule type" value="Genomic_DNA"/>
</dbReference>
<sequence>MVHPTAIRHQRVDALGIHFSSADSIPNSHGSNLHSRRCCFSYASIPCKPENNSSNRPETSAHFTTTGRRPLSGDTGSQKCSHEAMVPLLSIEALHQLHSFIFVLAVLHVIFCHYYASWSS</sequence>
<protein>
    <submittedName>
        <fullName evidence="10">Mlo-related protein</fullName>
    </submittedName>
</protein>
<keyword evidence="11" id="KW-1185">Reference proteome</keyword>
<evidence type="ECO:0000256" key="5">
    <source>
        <dbReference type="ARBA" id="ARBA00022989"/>
    </source>
</evidence>
<evidence type="ECO:0000256" key="9">
    <source>
        <dbReference type="SAM" id="Phobius"/>
    </source>
</evidence>
<keyword evidence="4" id="KW-0611">Plant defense</keyword>
<keyword evidence="6 9" id="KW-0472">Membrane</keyword>
<dbReference type="InterPro" id="IPR004326">
    <property type="entry name" value="Mlo"/>
</dbReference>
<dbReference type="GO" id="GO:0016020">
    <property type="term" value="C:membrane"/>
    <property type="evidence" value="ECO:0007669"/>
    <property type="project" value="UniProtKB-SubCell"/>
</dbReference>
<keyword evidence="5 9" id="KW-1133">Transmembrane helix</keyword>
<reference evidence="10 11" key="1">
    <citation type="submission" date="2023-12" db="EMBL/GenBank/DDBJ databases">
        <title>A high-quality genome assembly for Dillenia turbinata (Dilleniales).</title>
        <authorList>
            <person name="Chanderbali A."/>
        </authorList>
    </citation>
    <scope>NUCLEOTIDE SEQUENCE [LARGE SCALE GENOMIC DNA]</scope>
    <source>
        <strain evidence="10">LSX21</strain>
        <tissue evidence="10">Leaf</tissue>
    </source>
</reference>
<evidence type="ECO:0000256" key="7">
    <source>
        <dbReference type="ARBA" id="ARBA00023265"/>
    </source>
</evidence>
<evidence type="ECO:0000313" key="10">
    <source>
        <dbReference type="EMBL" id="KAK6921413.1"/>
    </source>
</evidence>
<dbReference type="AlphaFoldDB" id="A0AAN8UQN3"/>
<evidence type="ECO:0000256" key="4">
    <source>
        <dbReference type="ARBA" id="ARBA00022821"/>
    </source>
</evidence>
<proteinExistence type="inferred from homology"/>
<feature type="region of interest" description="Disordered" evidence="8">
    <location>
        <begin position="50"/>
        <end position="77"/>
    </location>
</feature>
<evidence type="ECO:0000313" key="11">
    <source>
        <dbReference type="Proteomes" id="UP001370490"/>
    </source>
</evidence>
<organism evidence="10 11">
    <name type="scientific">Dillenia turbinata</name>
    <dbReference type="NCBI Taxonomy" id="194707"/>
    <lineage>
        <taxon>Eukaryota</taxon>
        <taxon>Viridiplantae</taxon>
        <taxon>Streptophyta</taxon>
        <taxon>Embryophyta</taxon>
        <taxon>Tracheophyta</taxon>
        <taxon>Spermatophyta</taxon>
        <taxon>Magnoliopsida</taxon>
        <taxon>eudicotyledons</taxon>
        <taxon>Gunneridae</taxon>
        <taxon>Pentapetalae</taxon>
        <taxon>Dilleniales</taxon>
        <taxon>Dilleniaceae</taxon>
        <taxon>Dillenia</taxon>
    </lineage>
</organism>
<dbReference type="Proteomes" id="UP001370490">
    <property type="component" value="Unassembled WGS sequence"/>
</dbReference>
<evidence type="ECO:0000256" key="6">
    <source>
        <dbReference type="ARBA" id="ARBA00023136"/>
    </source>
</evidence>
<feature type="compositionally biased region" description="Polar residues" evidence="8">
    <location>
        <begin position="50"/>
        <end position="67"/>
    </location>
</feature>
<keyword evidence="3 9" id="KW-0812">Transmembrane</keyword>
<gene>
    <name evidence="10" type="ORF">RJ641_015091</name>
</gene>
<accession>A0AAN8UQN3</accession>
<evidence type="ECO:0000256" key="3">
    <source>
        <dbReference type="ARBA" id="ARBA00022692"/>
    </source>
</evidence>